<dbReference type="EMBL" id="CAJJDN010000074">
    <property type="protein sequence ID" value="CAD8100460.1"/>
    <property type="molecule type" value="Genomic_DNA"/>
</dbReference>
<reference evidence="2" key="1">
    <citation type="submission" date="2021-01" db="EMBL/GenBank/DDBJ databases">
        <authorList>
            <consortium name="Genoscope - CEA"/>
            <person name="William W."/>
        </authorList>
    </citation>
    <scope>NUCLEOTIDE SEQUENCE</scope>
</reference>
<organism evidence="2 3">
    <name type="scientific">Paramecium sonneborni</name>
    <dbReference type="NCBI Taxonomy" id="65129"/>
    <lineage>
        <taxon>Eukaryota</taxon>
        <taxon>Sar</taxon>
        <taxon>Alveolata</taxon>
        <taxon>Ciliophora</taxon>
        <taxon>Intramacronucleata</taxon>
        <taxon>Oligohymenophorea</taxon>
        <taxon>Peniculida</taxon>
        <taxon>Parameciidae</taxon>
        <taxon>Paramecium</taxon>
    </lineage>
</organism>
<evidence type="ECO:0000313" key="3">
    <source>
        <dbReference type="Proteomes" id="UP000692954"/>
    </source>
</evidence>
<evidence type="ECO:0000313" key="2">
    <source>
        <dbReference type="EMBL" id="CAD8100460.1"/>
    </source>
</evidence>
<name>A0A8S1PBJ4_9CILI</name>
<feature type="region of interest" description="Disordered" evidence="1">
    <location>
        <begin position="1"/>
        <end position="25"/>
    </location>
</feature>
<protein>
    <submittedName>
        <fullName evidence="2">Uncharacterized protein</fullName>
    </submittedName>
</protein>
<evidence type="ECO:0000256" key="1">
    <source>
        <dbReference type="SAM" id="MobiDB-lite"/>
    </source>
</evidence>
<feature type="region of interest" description="Disordered" evidence="1">
    <location>
        <begin position="356"/>
        <end position="381"/>
    </location>
</feature>
<dbReference type="AlphaFoldDB" id="A0A8S1PBJ4"/>
<dbReference type="OrthoDB" id="303539at2759"/>
<proteinExistence type="predicted"/>
<gene>
    <name evidence="2" type="ORF">PSON_ATCC_30995.1.T0740040</name>
</gene>
<keyword evidence="3" id="KW-1185">Reference proteome</keyword>
<comment type="caution">
    <text evidence="2">The sequence shown here is derived from an EMBL/GenBank/DDBJ whole genome shotgun (WGS) entry which is preliminary data.</text>
</comment>
<dbReference type="Proteomes" id="UP000692954">
    <property type="component" value="Unassembled WGS sequence"/>
</dbReference>
<sequence length="458" mass="54417">MIIQNSSRLEGKHIKNSRSAQRVTPSHNLYTESSYISQILAHQQKINDIPNSNKRLLYNISPLSVNYKEGKILQKNYMQNKYSQLLEGNHVQRAGWKKYLLDGFKEKIENILNQNKKSSKLFKIKRQYFTRSVALQPTVIQDDYLTVDALIKKQDPSYDIEAVQDSLIQQHKQYLTNQKNTDYDEKLQNLVKQFQIIVDRIEKEAFKVKIPTNFSTAMQNYNDFYNVSLDSKNKYKSLKVIDFSKFEIKSKLKQSYALNFWDREDIDEEIEQQIQTCRVSTQRECKEELLEEIRQYQAIQIVQQIIDIPQEPEEPQLQEEQIQNEIIDEPIQNPIMIPKDDKKVKKKNVRYKQKKKKSQEAINANKLQEINQNGNNEKDNLPEIEQNEQLTSQKKFDHKFVDYMLSLEDVHEADLSQFMEKQVAEYDSYIFCDPDEEIVYKHEVDWIFQLDFSLRNIS</sequence>
<accession>A0A8S1PBJ4</accession>
<feature type="compositionally biased region" description="Polar residues" evidence="1">
    <location>
        <begin position="360"/>
        <end position="375"/>
    </location>
</feature>